<evidence type="ECO:0000313" key="5">
    <source>
        <dbReference type="Proteomes" id="UP001279642"/>
    </source>
</evidence>
<protein>
    <submittedName>
        <fullName evidence="4">3-hydroxyacyl-CoA dehydrogenase NAD-binding domain-containing protein</fullName>
    </submittedName>
</protein>
<dbReference type="SUPFAM" id="SSF51735">
    <property type="entry name" value="NAD(P)-binding Rossmann-fold domains"/>
    <property type="match status" value="1"/>
</dbReference>
<evidence type="ECO:0000256" key="1">
    <source>
        <dbReference type="ARBA" id="ARBA00023002"/>
    </source>
</evidence>
<feature type="domain" description="3-hydroxyacyl-CoA dehydrogenase C-terminal" evidence="2">
    <location>
        <begin position="182"/>
        <end position="253"/>
    </location>
</feature>
<dbReference type="InterPro" id="IPR006108">
    <property type="entry name" value="3HC_DH_C"/>
</dbReference>
<keyword evidence="1" id="KW-0560">Oxidoreductase</keyword>
<dbReference type="Gene3D" id="3.40.50.720">
    <property type="entry name" value="NAD(P)-binding Rossmann-like Domain"/>
    <property type="match status" value="1"/>
</dbReference>
<comment type="caution">
    <text evidence="4">The sequence shown here is derived from an EMBL/GenBank/DDBJ whole genome shotgun (WGS) entry which is preliminary data.</text>
</comment>
<dbReference type="PANTHER" id="PTHR48075:SF5">
    <property type="entry name" value="3-HYDROXYBUTYRYL-COA DEHYDROGENASE"/>
    <property type="match status" value="1"/>
</dbReference>
<gene>
    <name evidence="4" type="ORF">SMD27_10675</name>
</gene>
<organism evidence="4 5">
    <name type="scientific">Dongia soli</name>
    <dbReference type="NCBI Taxonomy" id="600628"/>
    <lineage>
        <taxon>Bacteria</taxon>
        <taxon>Pseudomonadati</taxon>
        <taxon>Pseudomonadota</taxon>
        <taxon>Alphaproteobacteria</taxon>
        <taxon>Rhodospirillales</taxon>
        <taxon>Dongiaceae</taxon>
        <taxon>Dongia</taxon>
    </lineage>
</organism>
<sequence>MTQKDLKTVAVIGGGLIGASWAALFARAGGYLVRAWDPSEAARESFADRADKAAKQLVQLGYRAEGSVTVVETLAGAVHGVDWVQENAPESVELKTKLYREIEPAAPQGAVIASSTSSLRWSDLSQGLAHPKRFILAHPFNPPHLMPLVELYGQDDEVLARAEIFYRGLDRETVRLKREVAGHLANRLASALWREAVSLVEEGVADVADIDRALVNGPGLRWSIIGAHMAYHLGGGAGGIEHYLQHLGPSQERRWKTLGNPQLTPELCAKLVAGIAEEAAGRSIDDLEKERDAKLMATLRLRTKQ</sequence>
<keyword evidence="5" id="KW-1185">Reference proteome</keyword>
<dbReference type="EMBL" id="JAXCLW010000002">
    <property type="protein sequence ID" value="MDY0883310.1"/>
    <property type="molecule type" value="Genomic_DNA"/>
</dbReference>
<name>A0ABU5ECM8_9PROT</name>
<evidence type="ECO:0000259" key="3">
    <source>
        <dbReference type="Pfam" id="PF02737"/>
    </source>
</evidence>
<dbReference type="RefSeq" id="WP_320508349.1">
    <property type="nucleotide sequence ID" value="NZ_JAXCLW010000002.1"/>
</dbReference>
<accession>A0ABU5ECM8</accession>
<feature type="domain" description="3-hydroxyacyl-CoA dehydrogenase NAD binding" evidence="3">
    <location>
        <begin position="8"/>
        <end position="177"/>
    </location>
</feature>
<dbReference type="Pfam" id="PF02737">
    <property type="entry name" value="3HCDH_N"/>
    <property type="match status" value="1"/>
</dbReference>
<dbReference type="SUPFAM" id="SSF48179">
    <property type="entry name" value="6-phosphogluconate dehydrogenase C-terminal domain-like"/>
    <property type="match status" value="1"/>
</dbReference>
<dbReference type="InterPro" id="IPR006176">
    <property type="entry name" value="3-OHacyl-CoA_DH_NAD-bd"/>
</dbReference>
<dbReference type="InterPro" id="IPR036291">
    <property type="entry name" value="NAD(P)-bd_dom_sf"/>
</dbReference>
<dbReference type="PANTHER" id="PTHR48075">
    <property type="entry name" value="3-HYDROXYACYL-COA DEHYDROGENASE FAMILY PROTEIN"/>
    <property type="match status" value="1"/>
</dbReference>
<proteinExistence type="predicted"/>
<dbReference type="InterPro" id="IPR013328">
    <property type="entry name" value="6PGD_dom2"/>
</dbReference>
<reference evidence="4 5" key="1">
    <citation type="journal article" date="2016" name="Antonie Van Leeuwenhoek">
        <title>Dongia soli sp. nov., isolated from soil from Dokdo, Korea.</title>
        <authorList>
            <person name="Kim D.U."/>
            <person name="Lee H."/>
            <person name="Kim H."/>
            <person name="Kim S.G."/>
            <person name="Ka J.O."/>
        </authorList>
    </citation>
    <scope>NUCLEOTIDE SEQUENCE [LARGE SCALE GENOMIC DNA]</scope>
    <source>
        <strain evidence="4 5">D78</strain>
    </source>
</reference>
<dbReference type="Proteomes" id="UP001279642">
    <property type="component" value="Unassembled WGS sequence"/>
</dbReference>
<dbReference type="Gene3D" id="1.10.1040.10">
    <property type="entry name" value="N-(1-d-carboxylethyl)-l-norvaline Dehydrogenase, domain 2"/>
    <property type="match status" value="1"/>
</dbReference>
<dbReference type="Pfam" id="PF00725">
    <property type="entry name" value="3HCDH"/>
    <property type="match status" value="1"/>
</dbReference>
<dbReference type="InterPro" id="IPR022694">
    <property type="entry name" value="3-OHacyl-CoA_DH"/>
</dbReference>
<dbReference type="PIRSF" id="PIRSF000105">
    <property type="entry name" value="HCDH"/>
    <property type="match status" value="1"/>
</dbReference>
<dbReference type="InterPro" id="IPR008927">
    <property type="entry name" value="6-PGluconate_DH-like_C_sf"/>
</dbReference>
<evidence type="ECO:0000259" key="2">
    <source>
        <dbReference type="Pfam" id="PF00725"/>
    </source>
</evidence>
<evidence type="ECO:0000313" key="4">
    <source>
        <dbReference type="EMBL" id="MDY0883310.1"/>
    </source>
</evidence>